<dbReference type="InterPro" id="IPR052337">
    <property type="entry name" value="SAT4-like"/>
</dbReference>
<comment type="similarity">
    <text evidence="5">Belongs to the SAT4 family.</text>
</comment>
<feature type="domain" description="Rhodopsin" evidence="8">
    <location>
        <begin position="42"/>
        <end position="248"/>
    </location>
</feature>
<evidence type="ECO:0000259" key="8">
    <source>
        <dbReference type="Pfam" id="PF20684"/>
    </source>
</evidence>
<feature type="compositionally biased region" description="Low complexity" evidence="6">
    <location>
        <begin position="420"/>
        <end position="434"/>
    </location>
</feature>
<reference evidence="9" key="1">
    <citation type="journal article" date="2020" name="Stud. Mycol.">
        <title>101 Dothideomycetes genomes: a test case for predicting lifestyles and emergence of pathogens.</title>
        <authorList>
            <person name="Haridas S."/>
            <person name="Albert R."/>
            <person name="Binder M."/>
            <person name="Bloem J."/>
            <person name="Labutti K."/>
            <person name="Salamov A."/>
            <person name="Andreopoulos B."/>
            <person name="Baker S."/>
            <person name="Barry K."/>
            <person name="Bills G."/>
            <person name="Bluhm B."/>
            <person name="Cannon C."/>
            <person name="Castanera R."/>
            <person name="Culley D."/>
            <person name="Daum C."/>
            <person name="Ezra D."/>
            <person name="Gonzalez J."/>
            <person name="Henrissat B."/>
            <person name="Kuo A."/>
            <person name="Liang C."/>
            <person name="Lipzen A."/>
            <person name="Lutzoni F."/>
            <person name="Magnuson J."/>
            <person name="Mondo S."/>
            <person name="Nolan M."/>
            <person name="Ohm R."/>
            <person name="Pangilinan J."/>
            <person name="Park H.-J."/>
            <person name="Ramirez L."/>
            <person name="Alfaro M."/>
            <person name="Sun H."/>
            <person name="Tritt A."/>
            <person name="Yoshinaga Y."/>
            <person name="Zwiers L.-H."/>
            <person name="Turgeon B."/>
            <person name="Goodwin S."/>
            <person name="Spatafora J."/>
            <person name="Crous P."/>
            <person name="Grigoriev I."/>
        </authorList>
    </citation>
    <scope>NUCLEOTIDE SEQUENCE</scope>
    <source>
        <strain evidence="9">CBS 121410</strain>
    </source>
</reference>
<evidence type="ECO:0000313" key="10">
    <source>
        <dbReference type="Proteomes" id="UP000799776"/>
    </source>
</evidence>
<evidence type="ECO:0000256" key="7">
    <source>
        <dbReference type="SAM" id="Phobius"/>
    </source>
</evidence>
<keyword evidence="10" id="KW-1185">Reference proteome</keyword>
<dbReference type="PANTHER" id="PTHR33048:SF19">
    <property type="entry name" value="MEMBRANE PROTEIN PTH11-LIKE, PUTATIVE (AFU_ORTHOLOGUE AFUA_1G14080)-RELATED"/>
    <property type="match status" value="1"/>
</dbReference>
<dbReference type="AlphaFoldDB" id="A0A9P4I2L1"/>
<evidence type="ECO:0000256" key="5">
    <source>
        <dbReference type="ARBA" id="ARBA00038359"/>
    </source>
</evidence>
<evidence type="ECO:0000256" key="2">
    <source>
        <dbReference type="ARBA" id="ARBA00022692"/>
    </source>
</evidence>
<organism evidence="9 10">
    <name type="scientific">Saccharata proteae CBS 121410</name>
    <dbReference type="NCBI Taxonomy" id="1314787"/>
    <lineage>
        <taxon>Eukaryota</taxon>
        <taxon>Fungi</taxon>
        <taxon>Dikarya</taxon>
        <taxon>Ascomycota</taxon>
        <taxon>Pezizomycotina</taxon>
        <taxon>Dothideomycetes</taxon>
        <taxon>Dothideomycetes incertae sedis</taxon>
        <taxon>Botryosphaeriales</taxon>
        <taxon>Saccharataceae</taxon>
        <taxon>Saccharata</taxon>
    </lineage>
</organism>
<dbReference type="OrthoDB" id="5398233at2759"/>
<evidence type="ECO:0000256" key="4">
    <source>
        <dbReference type="ARBA" id="ARBA00023136"/>
    </source>
</evidence>
<accession>A0A9P4I2L1</accession>
<comment type="subcellular location">
    <subcellularLocation>
        <location evidence="1">Membrane</location>
        <topology evidence="1">Multi-pass membrane protein</topology>
    </subcellularLocation>
</comment>
<dbReference type="Pfam" id="PF20684">
    <property type="entry name" value="Fung_rhodopsin"/>
    <property type="match status" value="1"/>
</dbReference>
<evidence type="ECO:0000256" key="6">
    <source>
        <dbReference type="SAM" id="MobiDB-lite"/>
    </source>
</evidence>
<proteinExistence type="inferred from homology"/>
<dbReference type="InterPro" id="IPR049326">
    <property type="entry name" value="Rhodopsin_dom_fungi"/>
</dbReference>
<feature type="transmembrane region" description="Helical" evidence="7">
    <location>
        <begin position="190"/>
        <end position="213"/>
    </location>
</feature>
<dbReference type="EMBL" id="ML978711">
    <property type="protein sequence ID" value="KAF2091868.1"/>
    <property type="molecule type" value="Genomic_DNA"/>
</dbReference>
<feature type="non-terminal residue" evidence="9">
    <location>
        <position position="446"/>
    </location>
</feature>
<feature type="transmembrane region" description="Helical" evidence="7">
    <location>
        <begin position="146"/>
        <end position="170"/>
    </location>
</feature>
<dbReference type="GO" id="GO:0016020">
    <property type="term" value="C:membrane"/>
    <property type="evidence" value="ECO:0007669"/>
    <property type="project" value="UniProtKB-SubCell"/>
</dbReference>
<protein>
    <recommendedName>
        <fullName evidence="8">Rhodopsin domain-containing protein</fullName>
    </recommendedName>
</protein>
<name>A0A9P4I2L1_9PEZI</name>
<feature type="transmembrane region" description="Helical" evidence="7">
    <location>
        <begin position="60"/>
        <end position="81"/>
    </location>
</feature>
<feature type="transmembrane region" description="Helical" evidence="7">
    <location>
        <begin position="27"/>
        <end position="48"/>
    </location>
</feature>
<keyword evidence="2 7" id="KW-0812">Transmembrane</keyword>
<feature type="transmembrane region" description="Helical" evidence="7">
    <location>
        <begin position="225"/>
        <end position="243"/>
    </location>
</feature>
<dbReference type="PANTHER" id="PTHR33048">
    <property type="entry name" value="PTH11-LIKE INTEGRAL MEMBRANE PROTEIN (AFU_ORTHOLOGUE AFUA_5G11245)"/>
    <property type="match status" value="1"/>
</dbReference>
<keyword evidence="4 7" id="KW-0472">Membrane</keyword>
<keyword evidence="3 7" id="KW-1133">Transmembrane helix</keyword>
<dbReference type="Proteomes" id="UP000799776">
    <property type="component" value="Unassembled WGS sequence"/>
</dbReference>
<evidence type="ECO:0000256" key="3">
    <source>
        <dbReference type="ARBA" id="ARBA00022989"/>
    </source>
</evidence>
<evidence type="ECO:0000313" key="9">
    <source>
        <dbReference type="EMBL" id="KAF2091868.1"/>
    </source>
</evidence>
<comment type="caution">
    <text evidence="9">The sequence shown here is derived from an EMBL/GenBank/DDBJ whole genome shotgun (WGS) entry which is preliminary data.</text>
</comment>
<evidence type="ECO:0000256" key="1">
    <source>
        <dbReference type="ARBA" id="ARBA00004141"/>
    </source>
</evidence>
<gene>
    <name evidence="9" type="ORF">K490DRAFT_22022</name>
</gene>
<feature type="region of interest" description="Disordered" evidence="6">
    <location>
        <begin position="413"/>
        <end position="446"/>
    </location>
</feature>
<feature type="transmembrane region" description="Helical" evidence="7">
    <location>
        <begin position="255"/>
        <end position="280"/>
    </location>
</feature>
<sequence length="446" mass="50194">MILPRGVFNRTPPAPRTRLENHPSLLFSWWCTCFALVIILFRLAGRFVRSERLFKEDRIMALSIVPLFTRMALIHVVLLYGTNNVDTSKLTTLKGIHQREIGSGLVLAARISYAAFIWTAKWGVAEFLARLVESFWRRSYHVFLKCLRYFLVATFIAVVIATLVECQPFTHYWQVVPDPGPQCRQGYAQLITMGACDITTDLLLILFPIPMVIKSSIPLKRKIRLVFLFSLSSILIAVTGLRVPKVIERHGLQQYRTVFASAEILGAAAVSNAIVLGSFLRDRGTKKHKKYKFGSTTDSIERSSQRRQTLTTQQWGSDEDLIREVGWRLPSDLEARQLSPRPAPVALPASPNHRAHKPSFVGEGWQFPDQNDNNRDSDELVMKIPVVEDSMPSPMEVRVSARKPVSFFDVGGLLDERPSRPSVAAPSPPSATSAQDFAIQRRGSRA</sequence>